<dbReference type="AlphaFoldDB" id="N0B9Q7"/>
<dbReference type="InterPro" id="IPR001610">
    <property type="entry name" value="PAC"/>
</dbReference>
<dbReference type="GO" id="GO:0004673">
    <property type="term" value="F:protein histidine kinase activity"/>
    <property type="evidence" value="ECO:0007669"/>
    <property type="project" value="UniProtKB-EC"/>
</dbReference>
<dbReference type="InterPro" id="IPR035965">
    <property type="entry name" value="PAS-like_dom_sf"/>
</dbReference>
<dbReference type="CDD" id="cd00130">
    <property type="entry name" value="PAS"/>
    <property type="match status" value="1"/>
</dbReference>
<evidence type="ECO:0000256" key="3">
    <source>
        <dbReference type="ARBA" id="ARBA00022553"/>
    </source>
</evidence>
<gene>
    <name evidence="9" type="ORF">HYPDE_25753</name>
</gene>
<feature type="compositionally biased region" description="Polar residues" evidence="6">
    <location>
        <begin position="89"/>
        <end position="99"/>
    </location>
</feature>
<protein>
    <recommendedName>
        <fullName evidence="2">histidine kinase</fullName>
        <ecNumber evidence="2">2.7.13.3</ecNumber>
    </recommendedName>
</protein>
<reference evidence="9 10" key="1">
    <citation type="journal article" date="2013" name="Genome Announc.">
        <title>Genome sequences for three denitrifying bacterial strains isolated from a uranium- and nitrate-contaminated subsurface environment.</title>
        <authorList>
            <person name="Venkatramanan R."/>
            <person name="Prakash O."/>
            <person name="Woyke T."/>
            <person name="Chain P."/>
            <person name="Goodwin L.A."/>
            <person name="Watson D."/>
            <person name="Brooks S."/>
            <person name="Kostka J.E."/>
            <person name="Green S.J."/>
        </authorList>
    </citation>
    <scope>NUCLEOTIDE SEQUENCE [LARGE SCALE GENOMIC DNA]</scope>
    <source>
        <strain evidence="9 10">1NES1</strain>
    </source>
</reference>
<dbReference type="EC" id="2.7.13.3" evidence="2"/>
<proteinExistence type="predicted"/>
<dbReference type="Gene3D" id="3.30.450.20">
    <property type="entry name" value="PAS domain"/>
    <property type="match status" value="2"/>
</dbReference>
<feature type="region of interest" description="Disordered" evidence="6">
    <location>
        <begin position="74"/>
        <end position="101"/>
    </location>
</feature>
<dbReference type="GO" id="GO:0006355">
    <property type="term" value="P:regulation of DNA-templated transcription"/>
    <property type="evidence" value="ECO:0007669"/>
    <property type="project" value="InterPro"/>
</dbReference>
<dbReference type="EMBL" id="CP005587">
    <property type="protein sequence ID" value="AGK56835.1"/>
    <property type="molecule type" value="Genomic_DNA"/>
</dbReference>
<feature type="transmembrane region" description="Helical" evidence="7">
    <location>
        <begin position="20"/>
        <end position="39"/>
    </location>
</feature>
<dbReference type="KEGG" id="hdt:HYPDE_25753"/>
<keyword evidence="7" id="KW-0812">Transmembrane</keyword>
<feature type="domain" description="PAS" evidence="8">
    <location>
        <begin position="103"/>
        <end position="173"/>
    </location>
</feature>
<evidence type="ECO:0000256" key="5">
    <source>
        <dbReference type="ARBA" id="ARBA00022777"/>
    </source>
</evidence>
<dbReference type="InterPro" id="IPR052162">
    <property type="entry name" value="Sensor_kinase/Photoreceptor"/>
</dbReference>
<keyword evidence="3" id="KW-0597">Phosphoprotein</keyword>
<evidence type="ECO:0000256" key="7">
    <source>
        <dbReference type="SAM" id="Phobius"/>
    </source>
</evidence>
<evidence type="ECO:0000256" key="1">
    <source>
        <dbReference type="ARBA" id="ARBA00000085"/>
    </source>
</evidence>
<name>N0B9Q7_9HYPH</name>
<accession>N0B9Q7</accession>
<sequence length="370" mass="41597">MIIRLVVVMTMLIFSTTQAFALFGLGAAAILVGVIVLVLSPIVRRDEQSELANHEPEPATSVLIKVKQDAPQAIPSPDLTTTHDRSIPSAGSSVQSPTKDSAAPVDYRQIIEHMEQIVFKTDSNGNISVLSSSWEHLLDYTIADSVNQPFGTFVHPEDRPLVDAQISGLLRGNRDNCRMEMRMIARNHTSRWLEMRVKGVNDPERSVIGTLTDINHQKEIEARLRAVRRSLSTLLNSIPGMVYRCKSDRNWSFEFASDGCLEVTGYEPYHLVNDPNLYFQQIMFPDDRDYAWNHVHKQVMLKRNFQLVYRIIDRSGHVKWIWEQGRGVYSASGELLALEGFITVIAGDSAKARGVLEGFHDLIINDPVSS</sequence>
<organism evidence="9 10">
    <name type="scientific">Hyphomicrobium denitrificans 1NES1</name>
    <dbReference type="NCBI Taxonomy" id="670307"/>
    <lineage>
        <taxon>Bacteria</taxon>
        <taxon>Pseudomonadati</taxon>
        <taxon>Pseudomonadota</taxon>
        <taxon>Alphaproteobacteria</taxon>
        <taxon>Hyphomicrobiales</taxon>
        <taxon>Hyphomicrobiaceae</taxon>
        <taxon>Hyphomicrobium</taxon>
    </lineage>
</organism>
<keyword evidence="4" id="KW-0808">Transferase</keyword>
<dbReference type="PANTHER" id="PTHR43304:SF1">
    <property type="entry name" value="PAC DOMAIN-CONTAINING PROTEIN"/>
    <property type="match status" value="1"/>
</dbReference>
<evidence type="ECO:0000256" key="6">
    <source>
        <dbReference type="SAM" id="MobiDB-lite"/>
    </source>
</evidence>
<dbReference type="SUPFAM" id="SSF55785">
    <property type="entry name" value="PYP-like sensor domain (PAS domain)"/>
    <property type="match status" value="2"/>
</dbReference>
<keyword evidence="5" id="KW-0418">Kinase</keyword>
<dbReference type="Pfam" id="PF08447">
    <property type="entry name" value="PAS_3"/>
    <property type="match status" value="1"/>
</dbReference>
<keyword evidence="10" id="KW-1185">Reference proteome</keyword>
<evidence type="ECO:0000259" key="8">
    <source>
        <dbReference type="PROSITE" id="PS50112"/>
    </source>
</evidence>
<keyword evidence="7" id="KW-0472">Membrane</keyword>
<keyword evidence="7" id="KW-1133">Transmembrane helix</keyword>
<dbReference type="SMART" id="SM00091">
    <property type="entry name" value="PAS"/>
    <property type="match status" value="2"/>
</dbReference>
<evidence type="ECO:0000256" key="4">
    <source>
        <dbReference type="ARBA" id="ARBA00022679"/>
    </source>
</evidence>
<evidence type="ECO:0000256" key="2">
    <source>
        <dbReference type="ARBA" id="ARBA00012438"/>
    </source>
</evidence>
<dbReference type="Proteomes" id="UP000005952">
    <property type="component" value="Chromosome"/>
</dbReference>
<dbReference type="InterPro" id="IPR000014">
    <property type="entry name" value="PAS"/>
</dbReference>
<dbReference type="Pfam" id="PF00989">
    <property type="entry name" value="PAS"/>
    <property type="match status" value="1"/>
</dbReference>
<dbReference type="SMART" id="SM00086">
    <property type="entry name" value="PAC"/>
    <property type="match status" value="2"/>
</dbReference>
<dbReference type="PROSITE" id="PS50112">
    <property type="entry name" value="PAS"/>
    <property type="match status" value="1"/>
</dbReference>
<dbReference type="NCBIfam" id="TIGR00229">
    <property type="entry name" value="sensory_box"/>
    <property type="match status" value="1"/>
</dbReference>
<comment type="catalytic activity">
    <reaction evidence="1">
        <text>ATP + protein L-histidine = ADP + protein N-phospho-L-histidine.</text>
        <dbReference type="EC" id="2.7.13.3"/>
    </reaction>
</comment>
<evidence type="ECO:0000313" key="10">
    <source>
        <dbReference type="Proteomes" id="UP000005952"/>
    </source>
</evidence>
<dbReference type="HOGENOM" id="CLU_747574_0_0_5"/>
<dbReference type="STRING" id="670307.HYPDE_25753"/>
<dbReference type="InterPro" id="IPR013655">
    <property type="entry name" value="PAS_fold_3"/>
</dbReference>
<dbReference type="InterPro" id="IPR013767">
    <property type="entry name" value="PAS_fold"/>
</dbReference>
<evidence type="ECO:0000313" key="9">
    <source>
        <dbReference type="EMBL" id="AGK56835.1"/>
    </source>
</evidence>
<dbReference type="PANTHER" id="PTHR43304">
    <property type="entry name" value="PHYTOCHROME-LIKE PROTEIN CPH1"/>
    <property type="match status" value="1"/>
</dbReference>
<dbReference type="eggNOG" id="COG2202">
    <property type="taxonomic scope" value="Bacteria"/>
</dbReference>